<evidence type="ECO:0000256" key="1">
    <source>
        <dbReference type="SAM" id="MobiDB-lite"/>
    </source>
</evidence>
<reference evidence="2" key="1">
    <citation type="journal article" date="2020" name="bioRxiv">
        <title>Hybrid origin of Populus tomentosa Carr. identified through genome sequencing and phylogenomic analysis.</title>
        <authorList>
            <person name="An X."/>
            <person name="Gao K."/>
            <person name="Chen Z."/>
            <person name="Li J."/>
            <person name="Yang X."/>
            <person name="Yang X."/>
            <person name="Zhou J."/>
            <person name="Guo T."/>
            <person name="Zhao T."/>
            <person name="Huang S."/>
            <person name="Miao D."/>
            <person name="Khan W.U."/>
            <person name="Rao P."/>
            <person name="Ye M."/>
            <person name="Lei B."/>
            <person name="Liao W."/>
            <person name="Wang J."/>
            <person name="Ji L."/>
            <person name="Li Y."/>
            <person name="Guo B."/>
            <person name="Mustafa N.S."/>
            <person name="Li S."/>
            <person name="Yun Q."/>
            <person name="Keller S.R."/>
            <person name="Mao J."/>
            <person name="Zhang R."/>
            <person name="Strauss S.H."/>
        </authorList>
    </citation>
    <scope>NUCLEOTIDE SEQUENCE</scope>
    <source>
        <strain evidence="2">GM15</strain>
        <tissue evidence="2">Leaf</tissue>
    </source>
</reference>
<feature type="compositionally biased region" description="Basic residues" evidence="1">
    <location>
        <begin position="252"/>
        <end position="262"/>
    </location>
</feature>
<feature type="compositionally biased region" description="Basic residues" evidence="1">
    <location>
        <begin position="310"/>
        <end position="319"/>
    </location>
</feature>
<protein>
    <submittedName>
        <fullName evidence="2">Uncharacterized protein</fullName>
    </submittedName>
</protein>
<evidence type="ECO:0000313" key="3">
    <source>
        <dbReference type="Proteomes" id="UP000886885"/>
    </source>
</evidence>
<feature type="compositionally biased region" description="Basic residues" evidence="1">
    <location>
        <begin position="195"/>
        <end position="206"/>
    </location>
</feature>
<organism evidence="2 3">
    <name type="scientific">Populus tomentosa</name>
    <name type="common">Chinese white poplar</name>
    <dbReference type="NCBI Taxonomy" id="118781"/>
    <lineage>
        <taxon>Eukaryota</taxon>
        <taxon>Viridiplantae</taxon>
        <taxon>Streptophyta</taxon>
        <taxon>Embryophyta</taxon>
        <taxon>Tracheophyta</taxon>
        <taxon>Spermatophyta</taxon>
        <taxon>Magnoliopsida</taxon>
        <taxon>eudicotyledons</taxon>
        <taxon>Gunneridae</taxon>
        <taxon>Pentapetalae</taxon>
        <taxon>rosids</taxon>
        <taxon>fabids</taxon>
        <taxon>Malpighiales</taxon>
        <taxon>Salicaceae</taxon>
        <taxon>Saliceae</taxon>
        <taxon>Populus</taxon>
    </lineage>
</organism>
<feature type="region of interest" description="Disordered" evidence="1">
    <location>
        <begin position="304"/>
        <end position="331"/>
    </location>
</feature>
<proteinExistence type="predicted"/>
<comment type="caution">
    <text evidence="2">The sequence shown here is derived from an EMBL/GenBank/DDBJ whole genome shotgun (WGS) entry which is preliminary data.</text>
</comment>
<feature type="region of interest" description="Disordered" evidence="1">
    <location>
        <begin position="188"/>
        <end position="223"/>
    </location>
</feature>
<feature type="compositionally biased region" description="Low complexity" evidence="1">
    <location>
        <begin position="85"/>
        <end position="94"/>
    </location>
</feature>
<feature type="region of interest" description="Disordered" evidence="1">
    <location>
        <begin position="472"/>
        <end position="499"/>
    </location>
</feature>
<accession>A0A8X7Y9R7</accession>
<gene>
    <name evidence="2" type="ORF">POTOM_046043</name>
</gene>
<dbReference type="OrthoDB" id="852268at2759"/>
<feature type="region of interest" description="Disordered" evidence="1">
    <location>
        <begin position="246"/>
        <end position="272"/>
    </location>
</feature>
<dbReference type="EMBL" id="JAAWWB010000027">
    <property type="protein sequence ID" value="KAG6749003.1"/>
    <property type="molecule type" value="Genomic_DNA"/>
</dbReference>
<feature type="region of interest" description="Disordered" evidence="1">
    <location>
        <begin position="54"/>
        <end position="167"/>
    </location>
</feature>
<evidence type="ECO:0000313" key="2">
    <source>
        <dbReference type="EMBL" id="KAG6749003.1"/>
    </source>
</evidence>
<dbReference type="AlphaFoldDB" id="A0A8X7Y9R7"/>
<feature type="compositionally biased region" description="Basic and acidic residues" evidence="1">
    <location>
        <begin position="263"/>
        <end position="272"/>
    </location>
</feature>
<name>A0A8X7Y9R7_POPTO</name>
<feature type="compositionally biased region" description="Basic and acidic residues" evidence="1">
    <location>
        <begin position="320"/>
        <end position="330"/>
    </location>
</feature>
<sequence length="499" mass="56342">MENNIATKQANLPSNYVTLAQLQERWIKEQQRTKQANLPSNYVTLGQLQERWIKEQQRKQTEKEQQEEHDHKKLHNEVAEPGHLSPSVSVSPPSIRKNSNRESHRWSLVGTNVEESKAVSVADLEENVDEKREEMKTKKRGKGNERKEKKKGEARVQEEGEVTGNLIGTNVEESKAVSVAVLEENVNDKREEMKTKKKSWKRKSKKKGEARAQEEEGEVTGNLIGTNVEESKAVLVAVLEENVNDKREEMKTKKKSWKRTGKKKGEARAQEEQGKVTGNLIVTNVEELKALPVAILEENVNEKREEMKTKKIWKGKGKGMKGEARAKEEEWGLAGSGAQALLVKSEKNNVGCERKREMRVECRAEAEKAAEENNQTVEIEKEIGDLSVKRESEKSKTPNKVINGRISNRESKDYSGYANRGHWNYRGDGGGGYRGNGQYRGGYGRFNGENGRYAGGHGSGYGQWKERHNAKVWMKKEEAGDGGDMARNQSSSVSSKELE</sequence>
<feature type="region of interest" description="Disordered" evidence="1">
    <location>
        <begin position="388"/>
        <end position="432"/>
    </location>
</feature>
<feature type="compositionally biased region" description="Basic and acidic residues" evidence="1">
    <location>
        <begin position="129"/>
        <end position="158"/>
    </location>
</feature>
<dbReference type="Proteomes" id="UP000886885">
    <property type="component" value="Chromosome 14A"/>
</dbReference>
<keyword evidence="3" id="KW-1185">Reference proteome</keyword>
<feature type="compositionally biased region" description="Polar residues" evidence="1">
    <location>
        <begin position="487"/>
        <end position="499"/>
    </location>
</feature>
<feature type="compositionally biased region" description="Basic and acidic residues" evidence="1">
    <location>
        <begin position="54"/>
        <end position="80"/>
    </location>
</feature>